<evidence type="ECO:0000256" key="2">
    <source>
        <dbReference type="SAM" id="SignalP"/>
    </source>
</evidence>
<feature type="chain" id="PRO_5021740309" description="Copper transporter" evidence="2">
    <location>
        <begin position="18"/>
        <end position="66"/>
    </location>
</feature>
<evidence type="ECO:0000313" key="4">
    <source>
        <dbReference type="Proteomes" id="UP000320762"/>
    </source>
</evidence>
<gene>
    <name evidence="3" type="ORF">BD626DRAFT_511510</name>
</gene>
<evidence type="ECO:0000256" key="1">
    <source>
        <dbReference type="SAM" id="MobiDB-lite"/>
    </source>
</evidence>
<accession>A0A550C192</accession>
<proteinExistence type="predicted"/>
<feature type="region of interest" description="Disordered" evidence="1">
    <location>
        <begin position="28"/>
        <end position="66"/>
    </location>
</feature>
<keyword evidence="2" id="KW-0732">Signal</keyword>
<dbReference type="AlphaFoldDB" id="A0A550C192"/>
<feature type="signal peptide" evidence="2">
    <location>
        <begin position="1"/>
        <end position="17"/>
    </location>
</feature>
<name>A0A550C192_9AGAR</name>
<evidence type="ECO:0008006" key="5">
    <source>
        <dbReference type="Google" id="ProtNLM"/>
    </source>
</evidence>
<comment type="caution">
    <text evidence="3">The sequence shown here is derived from an EMBL/GenBank/DDBJ whole genome shotgun (WGS) entry which is preliminary data.</text>
</comment>
<dbReference type="EMBL" id="VDMD01000035">
    <property type="protein sequence ID" value="TRM58550.1"/>
    <property type="molecule type" value="Genomic_DNA"/>
</dbReference>
<reference evidence="3 4" key="1">
    <citation type="journal article" date="2019" name="New Phytol.">
        <title>Comparative genomics reveals unique wood-decay strategies and fruiting body development in the Schizophyllaceae.</title>
        <authorList>
            <person name="Almasi E."/>
            <person name="Sahu N."/>
            <person name="Krizsan K."/>
            <person name="Balint B."/>
            <person name="Kovacs G.M."/>
            <person name="Kiss B."/>
            <person name="Cseklye J."/>
            <person name="Drula E."/>
            <person name="Henrissat B."/>
            <person name="Nagy I."/>
            <person name="Chovatia M."/>
            <person name="Adam C."/>
            <person name="LaButti K."/>
            <person name="Lipzen A."/>
            <person name="Riley R."/>
            <person name="Grigoriev I.V."/>
            <person name="Nagy L.G."/>
        </authorList>
    </citation>
    <scope>NUCLEOTIDE SEQUENCE [LARGE SCALE GENOMIC DNA]</scope>
    <source>
        <strain evidence="3 4">NL-1724</strain>
    </source>
</reference>
<protein>
    <recommendedName>
        <fullName evidence="5">Copper transporter</fullName>
    </recommendedName>
</protein>
<sequence>MLVGVLLEGVMLLVCRGYVRRGLTCRGYAPASSRPVPTRSRRGTPPDMDPCRGNPCPGAHKRRDGR</sequence>
<evidence type="ECO:0000313" key="3">
    <source>
        <dbReference type="EMBL" id="TRM58550.1"/>
    </source>
</evidence>
<dbReference type="Proteomes" id="UP000320762">
    <property type="component" value="Unassembled WGS sequence"/>
</dbReference>
<organism evidence="3 4">
    <name type="scientific">Schizophyllum amplum</name>
    <dbReference type="NCBI Taxonomy" id="97359"/>
    <lineage>
        <taxon>Eukaryota</taxon>
        <taxon>Fungi</taxon>
        <taxon>Dikarya</taxon>
        <taxon>Basidiomycota</taxon>
        <taxon>Agaricomycotina</taxon>
        <taxon>Agaricomycetes</taxon>
        <taxon>Agaricomycetidae</taxon>
        <taxon>Agaricales</taxon>
        <taxon>Schizophyllaceae</taxon>
        <taxon>Schizophyllum</taxon>
    </lineage>
</organism>
<keyword evidence="4" id="KW-1185">Reference proteome</keyword>